<dbReference type="Gene3D" id="2.60.120.10">
    <property type="entry name" value="Jelly Rolls"/>
    <property type="match status" value="2"/>
</dbReference>
<gene>
    <name evidence="2" type="ORF">chiPu_0010164</name>
</gene>
<keyword evidence="3" id="KW-1185">Reference proteome</keyword>
<sequence>METAAQTPLLHTRQRQRPNIMSAPAASAVTRSWSRPGQTQGFQFFAGIDYQNLDKLCTICGLQSRENHYTTPEAHRTFMQLYRSIFLQPKHRLPKIPDLTVSRLHQNTETDELVNKDQDYLNKLLDKKNMEDIPKHMQKKIKILIRILKKLTRAERLNTYKILKIFTAINTQFTDEELKQLSAQILMESYAKGDTVYGNQTFYMIIKGSAKPYTKLNDKLQLVYFDSVYGTTQKMLTCGDTFGELIPVPSQKTKENVLSVVTEDKCEFVKISTGQYEHVKRDLMQRDLLVKEELIQACPFYQQWPKLSLHKLVELIKWKQFPENYVLVKEGEISSFAGFIKSGFCYIFKDIEALVKVPLGNVQSEVKHIIMGKLQEKESFGEISIILNKPFTCTIITATKVELGVISASDLRGLDPVNQILLQQTAAPILGSLTQEEVNNRYIALEKEKEWQQFKVNTL</sequence>
<dbReference type="CDD" id="cd00038">
    <property type="entry name" value="CAP_ED"/>
    <property type="match status" value="2"/>
</dbReference>
<dbReference type="Pfam" id="PF00027">
    <property type="entry name" value="cNMP_binding"/>
    <property type="match status" value="1"/>
</dbReference>
<dbReference type="InterPro" id="IPR014710">
    <property type="entry name" value="RmlC-like_jellyroll"/>
</dbReference>
<protein>
    <recommendedName>
        <fullName evidence="1">Cyclic nucleotide-binding domain-containing protein</fullName>
    </recommendedName>
</protein>
<dbReference type="SUPFAM" id="SSF51206">
    <property type="entry name" value="cAMP-binding domain-like"/>
    <property type="match status" value="2"/>
</dbReference>
<dbReference type="EMBL" id="BEZZ01000382">
    <property type="protein sequence ID" value="GCC31703.1"/>
    <property type="molecule type" value="Genomic_DNA"/>
</dbReference>
<comment type="caution">
    <text evidence="2">The sequence shown here is derived from an EMBL/GenBank/DDBJ whole genome shotgun (WGS) entry which is preliminary data.</text>
</comment>
<evidence type="ECO:0000259" key="1">
    <source>
        <dbReference type="PROSITE" id="PS50042"/>
    </source>
</evidence>
<evidence type="ECO:0000313" key="3">
    <source>
        <dbReference type="Proteomes" id="UP000287033"/>
    </source>
</evidence>
<name>A0A401SMV3_CHIPU</name>
<dbReference type="InterPro" id="IPR018490">
    <property type="entry name" value="cNMP-bd_dom_sf"/>
</dbReference>
<accession>A0A401SMV3</accession>
<dbReference type="AlphaFoldDB" id="A0A401SMV3"/>
<feature type="domain" description="Cyclic nucleotide-binding" evidence="1">
    <location>
        <begin position="200"/>
        <end position="279"/>
    </location>
</feature>
<feature type="domain" description="Cyclic nucleotide-binding" evidence="1">
    <location>
        <begin position="300"/>
        <end position="414"/>
    </location>
</feature>
<dbReference type="OrthoDB" id="5966510at2759"/>
<dbReference type="PROSITE" id="PS50042">
    <property type="entry name" value="CNMP_BINDING_3"/>
    <property type="match status" value="2"/>
</dbReference>
<evidence type="ECO:0000313" key="2">
    <source>
        <dbReference type="EMBL" id="GCC31703.1"/>
    </source>
</evidence>
<dbReference type="OMA" id="HGGHILY"/>
<dbReference type="SMART" id="SM00100">
    <property type="entry name" value="cNMP"/>
    <property type="match status" value="2"/>
</dbReference>
<reference evidence="2 3" key="1">
    <citation type="journal article" date="2018" name="Nat. Ecol. Evol.">
        <title>Shark genomes provide insights into elasmobranch evolution and the origin of vertebrates.</title>
        <authorList>
            <person name="Hara Y"/>
            <person name="Yamaguchi K"/>
            <person name="Onimaru K"/>
            <person name="Kadota M"/>
            <person name="Koyanagi M"/>
            <person name="Keeley SD"/>
            <person name="Tatsumi K"/>
            <person name="Tanaka K"/>
            <person name="Motone F"/>
            <person name="Kageyama Y"/>
            <person name="Nozu R"/>
            <person name="Adachi N"/>
            <person name="Nishimura O"/>
            <person name="Nakagawa R"/>
            <person name="Tanegashima C"/>
            <person name="Kiyatake I"/>
            <person name="Matsumoto R"/>
            <person name="Murakumo K"/>
            <person name="Nishida K"/>
            <person name="Terakita A"/>
            <person name="Kuratani S"/>
            <person name="Sato K"/>
            <person name="Hyodo S Kuraku.S."/>
        </authorList>
    </citation>
    <scope>NUCLEOTIDE SEQUENCE [LARGE SCALE GENOMIC DNA]</scope>
</reference>
<proteinExistence type="predicted"/>
<dbReference type="Proteomes" id="UP000287033">
    <property type="component" value="Unassembled WGS sequence"/>
</dbReference>
<dbReference type="InterPro" id="IPR000595">
    <property type="entry name" value="cNMP-bd_dom"/>
</dbReference>
<organism evidence="2 3">
    <name type="scientific">Chiloscyllium punctatum</name>
    <name type="common">Brownbanded bambooshark</name>
    <name type="synonym">Hemiscyllium punctatum</name>
    <dbReference type="NCBI Taxonomy" id="137246"/>
    <lineage>
        <taxon>Eukaryota</taxon>
        <taxon>Metazoa</taxon>
        <taxon>Chordata</taxon>
        <taxon>Craniata</taxon>
        <taxon>Vertebrata</taxon>
        <taxon>Chondrichthyes</taxon>
        <taxon>Elasmobranchii</taxon>
        <taxon>Galeomorphii</taxon>
        <taxon>Galeoidea</taxon>
        <taxon>Orectolobiformes</taxon>
        <taxon>Hemiscylliidae</taxon>
        <taxon>Chiloscyllium</taxon>
    </lineage>
</organism>
<dbReference type="PANTHER" id="PTHR23011:SF32">
    <property type="entry name" value="CYCLIC NUCLEOTIDE-BINDING DOMAIN-CONTAINING PROTEIN 1"/>
    <property type="match status" value="1"/>
</dbReference>
<dbReference type="PANTHER" id="PTHR23011">
    <property type="entry name" value="CYCLIC NUCLEOTIDE-BINDING DOMAIN CONTAINING PROTEIN"/>
    <property type="match status" value="1"/>
</dbReference>